<dbReference type="AlphaFoldDB" id="A0AAD9PZU6"/>
<sequence length="105" mass="12284">MYSICKCLYINLILVKVIEKNLLYKNDTRDGYKYDIPSVREKGTDRDILKSGFVSVRKVIPTDLILECYAIKPMKAFDLNVICHMAHINMQITVVTNDLIFMRFF</sequence>
<organism evidence="1 2">
    <name type="scientific">Acropora cervicornis</name>
    <name type="common">Staghorn coral</name>
    <dbReference type="NCBI Taxonomy" id="6130"/>
    <lineage>
        <taxon>Eukaryota</taxon>
        <taxon>Metazoa</taxon>
        <taxon>Cnidaria</taxon>
        <taxon>Anthozoa</taxon>
        <taxon>Hexacorallia</taxon>
        <taxon>Scleractinia</taxon>
        <taxon>Astrocoeniina</taxon>
        <taxon>Acroporidae</taxon>
        <taxon>Acropora</taxon>
    </lineage>
</organism>
<reference evidence="1" key="2">
    <citation type="journal article" date="2023" name="Science">
        <title>Genomic signatures of disease resistance in endangered staghorn corals.</title>
        <authorList>
            <person name="Vollmer S.V."/>
            <person name="Selwyn J.D."/>
            <person name="Despard B.A."/>
            <person name="Roesel C.L."/>
        </authorList>
    </citation>
    <scope>NUCLEOTIDE SEQUENCE</scope>
    <source>
        <strain evidence="1">K2</strain>
    </source>
</reference>
<keyword evidence="2" id="KW-1185">Reference proteome</keyword>
<dbReference type="EMBL" id="JARQWQ010000091">
    <property type="protein sequence ID" value="KAK2552028.1"/>
    <property type="molecule type" value="Genomic_DNA"/>
</dbReference>
<gene>
    <name evidence="1" type="ORF">P5673_027050</name>
</gene>
<protein>
    <submittedName>
        <fullName evidence="1">Uncharacterized protein</fullName>
    </submittedName>
</protein>
<reference evidence="1" key="1">
    <citation type="journal article" date="2023" name="G3 (Bethesda)">
        <title>Whole genome assembly and annotation of the endangered Caribbean coral Acropora cervicornis.</title>
        <authorList>
            <person name="Selwyn J.D."/>
            <person name="Vollmer S.V."/>
        </authorList>
    </citation>
    <scope>NUCLEOTIDE SEQUENCE</scope>
    <source>
        <strain evidence="1">K2</strain>
    </source>
</reference>
<name>A0AAD9PZU6_ACRCE</name>
<comment type="caution">
    <text evidence="1">The sequence shown here is derived from an EMBL/GenBank/DDBJ whole genome shotgun (WGS) entry which is preliminary data.</text>
</comment>
<proteinExistence type="predicted"/>
<accession>A0AAD9PZU6</accession>
<dbReference type="Proteomes" id="UP001249851">
    <property type="component" value="Unassembled WGS sequence"/>
</dbReference>
<evidence type="ECO:0000313" key="2">
    <source>
        <dbReference type="Proteomes" id="UP001249851"/>
    </source>
</evidence>
<evidence type="ECO:0000313" key="1">
    <source>
        <dbReference type="EMBL" id="KAK2552028.1"/>
    </source>
</evidence>